<protein>
    <recommendedName>
        <fullName evidence="1">Transposase for insertion sequence element IS21-like C-terminal domain-containing protein</fullName>
    </recommendedName>
</protein>
<proteinExistence type="predicted"/>
<reference evidence="2" key="1">
    <citation type="submission" date="2019-03" db="EMBL/GenBank/DDBJ databases">
        <title>Single cell metagenomics reveals metabolic interactions within the superorganism composed of flagellate Streblomastix strix and complex community of Bacteroidetes bacteria on its surface.</title>
        <authorList>
            <person name="Treitli S.C."/>
            <person name="Kolisko M."/>
            <person name="Husnik F."/>
            <person name="Keeling P."/>
            <person name="Hampl V."/>
        </authorList>
    </citation>
    <scope>NUCLEOTIDE SEQUENCE</scope>
    <source>
        <strain evidence="2">STM</strain>
    </source>
</reference>
<evidence type="ECO:0000313" key="2">
    <source>
        <dbReference type="EMBL" id="KAA6304994.1"/>
    </source>
</evidence>
<dbReference type="Pfam" id="PF22483">
    <property type="entry name" value="Mu-transpos_C_2"/>
    <property type="match status" value="1"/>
</dbReference>
<gene>
    <name evidence="2" type="ORF">EZS27_043355</name>
</gene>
<accession>A0A5J4P8S2</accession>
<comment type="caution">
    <text evidence="2">The sequence shown here is derived from an EMBL/GenBank/DDBJ whole genome shotgun (WGS) entry which is preliminary data.</text>
</comment>
<feature type="non-terminal residue" evidence="2">
    <location>
        <position position="98"/>
    </location>
</feature>
<evidence type="ECO:0000259" key="1">
    <source>
        <dbReference type="Pfam" id="PF22483"/>
    </source>
</evidence>
<sequence length="98" mass="11803">MDISAFNEDAHYYSVPYQHIDKRVKILYTSTSVEVFCAYEKIAEYVRSYTRFKYTFNQMHLASNQRSFTEWNPDRFIQEASQIHQDVAIYITKMTLRI</sequence>
<dbReference type="AlphaFoldDB" id="A0A5J4P8S2"/>
<dbReference type="EMBL" id="SNRY01011067">
    <property type="protein sequence ID" value="KAA6304994.1"/>
    <property type="molecule type" value="Genomic_DNA"/>
</dbReference>
<name>A0A5J4P8S2_9ZZZZ</name>
<dbReference type="InterPro" id="IPR054353">
    <property type="entry name" value="IstA-like_C"/>
</dbReference>
<organism evidence="2">
    <name type="scientific">termite gut metagenome</name>
    <dbReference type="NCBI Taxonomy" id="433724"/>
    <lineage>
        <taxon>unclassified sequences</taxon>
        <taxon>metagenomes</taxon>
        <taxon>organismal metagenomes</taxon>
    </lineage>
</organism>
<feature type="domain" description="Transposase for insertion sequence element IS21-like C-terminal" evidence="1">
    <location>
        <begin position="9"/>
        <end position="52"/>
    </location>
</feature>